<dbReference type="InterPro" id="IPR027417">
    <property type="entry name" value="P-loop_NTPase"/>
</dbReference>
<keyword evidence="3" id="KW-1185">Reference proteome</keyword>
<gene>
    <name evidence="2" type="ORF">H8K47_12005</name>
</gene>
<dbReference type="Proteomes" id="UP000612361">
    <property type="component" value="Unassembled WGS sequence"/>
</dbReference>
<sequence>MRVIAVTNPKGGVGKTTFSTNLAGYFAAQGQTVMLGDMDVQQSSLSWLKIRPDNLARITPWQPVDALPSKASKGHLVLDTPAGLAGEALEQVLALANKIVIPLQPSIFDILATQDFLNLIAQQKHRCEVGVLGMRVHARSRSADQLANYVNQLGLPVIGYLRDTQNYIQLAAHGATIWDVAPSRVDKDLEQWEDVLRWIEA</sequence>
<dbReference type="CDD" id="cd02042">
    <property type="entry name" value="ParAB_family"/>
    <property type="match status" value="1"/>
</dbReference>
<comment type="caution">
    <text evidence="2">The sequence shown here is derived from an EMBL/GenBank/DDBJ whole genome shotgun (WGS) entry which is preliminary data.</text>
</comment>
<dbReference type="Pfam" id="PF01656">
    <property type="entry name" value="CbiA"/>
    <property type="match status" value="1"/>
</dbReference>
<protein>
    <submittedName>
        <fullName evidence="2">ParA family protein</fullName>
    </submittedName>
</protein>
<evidence type="ECO:0000313" key="3">
    <source>
        <dbReference type="Proteomes" id="UP000612361"/>
    </source>
</evidence>
<dbReference type="Gene3D" id="3.40.50.300">
    <property type="entry name" value="P-loop containing nucleotide triphosphate hydrolases"/>
    <property type="match status" value="1"/>
</dbReference>
<dbReference type="PIRSF" id="PIRSF009320">
    <property type="entry name" value="Nuc_binding_HP_1000"/>
    <property type="match status" value="1"/>
</dbReference>
<feature type="domain" description="CobQ/CobB/MinD/ParA nucleotide binding" evidence="1">
    <location>
        <begin position="4"/>
        <end position="176"/>
    </location>
</feature>
<dbReference type="PANTHER" id="PTHR13696">
    <property type="entry name" value="P-LOOP CONTAINING NUCLEOSIDE TRIPHOSPHATE HYDROLASE"/>
    <property type="match status" value="1"/>
</dbReference>
<proteinExistence type="predicted"/>
<name>A0A923I9L4_9BURK</name>
<evidence type="ECO:0000259" key="1">
    <source>
        <dbReference type="Pfam" id="PF01656"/>
    </source>
</evidence>
<dbReference type="PANTHER" id="PTHR13696:SF96">
    <property type="entry name" value="COBQ_COBB_MIND_PARA NUCLEOTIDE BINDING DOMAIN-CONTAINING PROTEIN"/>
    <property type="match status" value="1"/>
</dbReference>
<dbReference type="EMBL" id="JACOGG010000012">
    <property type="protein sequence ID" value="MBC3936088.1"/>
    <property type="molecule type" value="Genomic_DNA"/>
</dbReference>
<dbReference type="AlphaFoldDB" id="A0A923I9L4"/>
<accession>A0A923I9L4</accession>
<reference evidence="2" key="1">
    <citation type="submission" date="2020-08" db="EMBL/GenBank/DDBJ databases">
        <title>Novel species isolated from subtropical streams in China.</title>
        <authorList>
            <person name="Lu H."/>
        </authorList>
    </citation>
    <scope>NUCLEOTIDE SEQUENCE</scope>
    <source>
        <strain evidence="2">CY7W</strain>
    </source>
</reference>
<evidence type="ECO:0000313" key="2">
    <source>
        <dbReference type="EMBL" id="MBC3936088.1"/>
    </source>
</evidence>
<dbReference type="InterPro" id="IPR002586">
    <property type="entry name" value="CobQ/CobB/MinD/ParA_Nub-bd_dom"/>
</dbReference>
<organism evidence="2 3">
    <name type="scientific">Undibacterium rugosum</name>
    <dbReference type="NCBI Taxonomy" id="2762291"/>
    <lineage>
        <taxon>Bacteria</taxon>
        <taxon>Pseudomonadati</taxon>
        <taxon>Pseudomonadota</taxon>
        <taxon>Betaproteobacteria</taxon>
        <taxon>Burkholderiales</taxon>
        <taxon>Oxalobacteraceae</taxon>
        <taxon>Undibacterium</taxon>
    </lineage>
</organism>
<dbReference type="RefSeq" id="WP_186881653.1">
    <property type="nucleotide sequence ID" value="NZ_JACOGG010000012.1"/>
</dbReference>
<dbReference type="InterPro" id="IPR050678">
    <property type="entry name" value="DNA_Partitioning_ATPase"/>
</dbReference>
<dbReference type="SUPFAM" id="SSF52540">
    <property type="entry name" value="P-loop containing nucleoside triphosphate hydrolases"/>
    <property type="match status" value="1"/>
</dbReference>